<dbReference type="EMBL" id="SJPZ01000001">
    <property type="protein sequence ID" value="TWU67281.1"/>
    <property type="molecule type" value="Genomic_DNA"/>
</dbReference>
<protein>
    <submittedName>
        <fullName evidence="1">Uncharacterized protein</fullName>
    </submittedName>
</protein>
<comment type="caution">
    <text evidence="1">The sequence shown here is derived from an EMBL/GenBank/DDBJ whole genome shotgun (WGS) entry which is preliminary data.</text>
</comment>
<gene>
    <name evidence="1" type="ORF">V7x_28550</name>
</gene>
<dbReference type="AlphaFoldDB" id="A0A5C6FXR5"/>
<sequence>MQSVELRTAFSWHCPSCRAANFVQPDVADLSDDDAEAAFRRFNDLEPWQPLPSDWQEFEIVTMPPRVTCCRCHREFITQPDAP</sequence>
<accession>A0A5C6FXR5</accession>
<organism evidence="1 2">
    <name type="scientific">Crateriforma conspicua</name>
    <dbReference type="NCBI Taxonomy" id="2527996"/>
    <lineage>
        <taxon>Bacteria</taxon>
        <taxon>Pseudomonadati</taxon>
        <taxon>Planctomycetota</taxon>
        <taxon>Planctomycetia</taxon>
        <taxon>Planctomycetales</taxon>
        <taxon>Planctomycetaceae</taxon>
        <taxon>Crateriforma</taxon>
    </lineage>
</organism>
<reference evidence="1 2" key="1">
    <citation type="submission" date="2019-02" db="EMBL/GenBank/DDBJ databases">
        <title>Deep-cultivation of Planctomycetes and their phenomic and genomic characterization uncovers novel biology.</title>
        <authorList>
            <person name="Wiegand S."/>
            <person name="Jogler M."/>
            <person name="Boedeker C."/>
            <person name="Pinto D."/>
            <person name="Vollmers J."/>
            <person name="Rivas-Marin E."/>
            <person name="Kohn T."/>
            <person name="Peeters S.H."/>
            <person name="Heuer A."/>
            <person name="Rast P."/>
            <person name="Oberbeckmann S."/>
            <person name="Bunk B."/>
            <person name="Jeske O."/>
            <person name="Meyerdierks A."/>
            <person name="Storesund J.E."/>
            <person name="Kallscheuer N."/>
            <person name="Luecker S."/>
            <person name="Lage O.M."/>
            <person name="Pohl T."/>
            <person name="Merkel B.J."/>
            <person name="Hornburger P."/>
            <person name="Mueller R.-W."/>
            <person name="Bruemmer F."/>
            <person name="Labrenz M."/>
            <person name="Spormann A.M."/>
            <person name="Op Den Camp H."/>
            <person name="Overmann J."/>
            <person name="Amann R."/>
            <person name="Jetten M.S.M."/>
            <person name="Mascher T."/>
            <person name="Medema M.H."/>
            <person name="Devos D.P."/>
            <person name="Kaster A.-K."/>
            <person name="Ovreas L."/>
            <person name="Rohde M."/>
            <person name="Galperin M.Y."/>
            <person name="Jogler C."/>
        </authorList>
    </citation>
    <scope>NUCLEOTIDE SEQUENCE [LARGE SCALE GENOMIC DNA]</scope>
    <source>
        <strain evidence="1 2">V7</strain>
    </source>
</reference>
<proteinExistence type="predicted"/>
<evidence type="ECO:0000313" key="2">
    <source>
        <dbReference type="Proteomes" id="UP000316476"/>
    </source>
</evidence>
<evidence type="ECO:0000313" key="1">
    <source>
        <dbReference type="EMBL" id="TWU67281.1"/>
    </source>
</evidence>
<name>A0A5C6FXR5_9PLAN</name>
<dbReference type="Proteomes" id="UP000316476">
    <property type="component" value="Unassembled WGS sequence"/>
</dbReference>